<reference evidence="1" key="1">
    <citation type="submission" date="2023-07" db="EMBL/GenBank/DDBJ databases">
        <title>Chromosome-level genome assembly of Artemia franciscana.</title>
        <authorList>
            <person name="Jo E."/>
        </authorList>
    </citation>
    <scope>NUCLEOTIDE SEQUENCE</scope>
    <source>
        <tissue evidence="1">Whole body</tissue>
    </source>
</reference>
<name>A0AA88HNM4_ARTSF</name>
<gene>
    <name evidence="1" type="ORF">QYM36_012207</name>
</gene>
<proteinExistence type="predicted"/>
<evidence type="ECO:0000313" key="2">
    <source>
        <dbReference type="Proteomes" id="UP001187531"/>
    </source>
</evidence>
<evidence type="ECO:0000313" key="1">
    <source>
        <dbReference type="EMBL" id="KAK2710961.1"/>
    </source>
</evidence>
<keyword evidence="2" id="KW-1185">Reference proteome</keyword>
<dbReference type="AlphaFoldDB" id="A0AA88HNM4"/>
<organism evidence="1 2">
    <name type="scientific">Artemia franciscana</name>
    <name type="common">Brine shrimp</name>
    <name type="synonym">Artemia sanfranciscana</name>
    <dbReference type="NCBI Taxonomy" id="6661"/>
    <lineage>
        <taxon>Eukaryota</taxon>
        <taxon>Metazoa</taxon>
        <taxon>Ecdysozoa</taxon>
        <taxon>Arthropoda</taxon>
        <taxon>Crustacea</taxon>
        <taxon>Branchiopoda</taxon>
        <taxon>Anostraca</taxon>
        <taxon>Artemiidae</taxon>
        <taxon>Artemia</taxon>
    </lineage>
</organism>
<comment type="caution">
    <text evidence="1">The sequence shown here is derived from an EMBL/GenBank/DDBJ whole genome shotgun (WGS) entry which is preliminary data.</text>
</comment>
<sequence length="125" mass="14586">MKEERLKKLLLQLPWNNPSVSPWQTLFNGLAGSMSEYHSKNPATGASWFCFGPFNHGAYFYNLTNSREDHTEFQQKAFIALVDFRAAFDSVNREALWWILELLTDPRNIANFSSHYTMGRRAMYK</sequence>
<dbReference type="Proteomes" id="UP001187531">
    <property type="component" value="Unassembled WGS sequence"/>
</dbReference>
<dbReference type="EMBL" id="JAVRJZ010000016">
    <property type="protein sequence ID" value="KAK2710961.1"/>
    <property type="molecule type" value="Genomic_DNA"/>
</dbReference>
<protein>
    <recommendedName>
        <fullName evidence="3">Reverse transcriptase domain-containing protein</fullName>
    </recommendedName>
</protein>
<accession>A0AA88HNM4</accession>
<evidence type="ECO:0008006" key="3">
    <source>
        <dbReference type="Google" id="ProtNLM"/>
    </source>
</evidence>